<name>A0A0V1GIS2_9BILA</name>
<protein>
    <submittedName>
        <fullName evidence="1">Uncharacterized protein</fullName>
    </submittedName>
</protein>
<evidence type="ECO:0000313" key="2">
    <source>
        <dbReference type="Proteomes" id="UP000055024"/>
    </source>
</evidence>
<proteinExistence type="predicted"/>
<comment type="caution">
    <text evidence="1">The sequence shown here is derived from an EMBL/GenBank/DDBJ whole genome shotgun (WGS) entry which is preliminary data.</text>
</comment>
<keyword evidence="2" id="KW-1185">Reference proteome</keyword>
<dbReference type="EMBL" id="JYDP01001572">
    <property type="protein sequence ID" value="KRY98122.1"/>
    <property type="molecule type" value="Genomic_DNA"/>
</dbReference>
<accession>A0A0V1GIS2</accession>
<organism evidence="1 2">
    <name type="scientific">Trichinella zimbabwensis</name>
    <dbReference type="NCBI Taxonomy" id="268475"/>
    <lineage>
        <taxon>Eukaryota</taxon>
        <taxon>Metazoa</taxon>
        <taxon>Ecdysozoa</taxon>
        <taxon>Nematoda</taxon>
        <taxon>Enoplea</taxon>
        <taxon>Dorylaimia</taxon>
        <taxon>Trichinellida</taxon>
        <taxon>Trichinellidae</taxon>
        <taxon>Trichinella</taxon>
    </lineage>
</organism>
<gene>
    <name evidence="1" type="ORF">T11_10464</name>
</gene>
<dbReference type="Proteomes" id="UP000055024">
    <property type="component" value="Unassembled WGS sequence"/>
</dbReference>
<evidence type="ECO:0000313" key="1">
    <source>
        <dbReference type="EMBL" id="KRY98122.1"/>
    </source>
</evidence>
<dbReference type="AlphaFoldDB" id="A0A0V1GIS2"/>
<sequence length="63" mass="6741">MPLASSETQSTFLCDASGISVNTKMDCATENESHMVILPCMSSISFAFVKISGSQTFLGYDPL</sequence>
<reference evidence="1 2" key="1">
    <citation type="submission" date="2015-01" db="EMBL/GenBank/DDBJ databases">
        <title>Evolution of Trichinella species and genotypes.</title>
        <authorList>
            <person name="Korhonen P.K."/>
            <person name="Edoardo P."/>
            <person name="Giuseppe L.R."/>
            <person name="Gasser R.B."/>
        </authorList>
    </citation>
    <scope>NUCLEOTIDE SEQUENCE [LARGE SCALE GENOMIC DNA]</scope>
    <source>
        <strain evidence="1">ISS1029</strain>
    </source>
</reference>